<name>H6QBA5_PYROT</name>
<organism evidence="1 2">
    <name type="scientific">Pyrobaculum oguniense (strain DSM 13380 / JCM 10595 / TE7)</name>
    <dbReference type="NCBI Taxonomy" id="698757"/>
    <lineage>
        <taxon>Archaea</taxon>
        <taxon>Thermoproteota</taxon>
        <taxon>Thermoprotei</taxon>
        <taxon>Thermoproteales</taxon>
        <taxon>Thermoproteaceae</taxon>
        <taxon>Pyrobaculum</taxon>
    </lineage>
</organism>
<reference evidence="1 2" key="1">
    <citation type="journal article" date="2012" name="Stand. Genomic Sci.">
        <title>Complete genome sequence of Pyrobaculum oguniense.</title>
        <authorList>
            <person name="Bernick D.L."/>
            <person name="Karplus K."/>
            <person name="Lui L.M."/>
            <person name="Coker J.K."/>
            <person name="Murphy J.N."/>
            <person name="Chan P.P."/>
            <person name="Cozen A.E."/>
            <person name="Lowe T.M."/>
        </authorList>
    </citation>
    <scope>NUCLEOTIDE SEQUENCE [LARGE SCALE GENOMIC DNA]</scope>
    <source>
        <strain evidence="1 2">TE7</strain>
    </source>
</reference>
<accession>H6QBA5</accession>
<gene>
    <name evidence="1" type="ordered locus">Pogu_2154</name>
</gene>
<dbReference type="STRING" id="698757.Pogu_2154"/>
<dbReference type="KEGG" id="pog:Pogu_2154"/>
<dbReference type="EMBL" id="CP003316">
    <property type="protein sequence ID" value="AFA40181.1"/>
    <property type="molecule type" value="Genomic_DNA"/>
</dbReference>
<protein>
    <submittedName>
        <fullName evidence="1">Uncharacterized protein conserved in archaea</fullName>
    </submittedName>
</protein>
<dbReference type="AlphaFoldDB" id="H6QBA5"/>
<dbReference type="Proteomes" id="UP000009062">
    <property type="component" value="Chromosome"/>
</dbReference>
<dbReference type="InterPro" id="IPR010863">
    <property type="entry name" value="EarA-like"/>
</dbReference>
<evidence type="ECO:0000313" key="1">
    <source>
        <dbReference type="EMBL" id="AFA40181.1"/>
    </source>
</evidence>
<sequence>MINASAVRQFGRVVRALRRSRLRAQVFEFLCEVYPEWAYPGLIADAVGASYENVVGALRGLGKRYRPEDSLLVLGIVEERREGKLRFYRLRDEYVELCRALGRGPR</sequence>
<dbReference type="HOGENOM" id="CLU_174518_0_0_2"/>
<evidence type="ECO:0000313" key="2">
    <source>
        <dbReference type="Proteomes" id="UP000009062"/>
    </source>
</evidence>
<proteinExistence type="predicted"/>
<dbReference type="eggNOG" id="arCOG03422">
    <property type="taxonomic scope" value="Archaea"/>
</dbReference>
<dbReference type="Pfam" id="PF07381">
    <property type="entry name" value="EarA"/>
    <property type="match status" value="1"/>
</dbReference>
<keyword evidence="2" id="KW-1185">Reference proteome</keyword>